<dbReference type="KEGG" id="agv:OJF2_76320"/>
<dbReference type="EMBL" id="CP042997">
    <property type="protein sequence ID" value="QEH39020.1"/>
    <property type="molecule type" value="Genomic_DNA"/>
</dbReference>
<dbReference type="PROSITE" id="PS51186">
    <property type="entry name" value="GNAT"/>
    <property type="match status" value="1"/>
</dbReference>
<name>A0A5B9WGQ1_9BACT</name>
<evidence type="ECO:0000313" key="3">
    <source>
        <dbReference type="Proteomes" id="UP000324233"/>
    </source>
</evidence>
<dbReference type="Proteomes" id="UP000324233">
    <property type="component" value="Chromosome"/>
</dbReference>
<organism evidence="2 3">
    <name type="scientific">Aquisphaera giovannonii</name>
    <dbReference type="NCBI Taxonomy" id="406548"/>
    <lineage>
        <taxon>Bacteria</taxon>
        <taxon>Pseudomonadati</taxon>
        <taxon>Planctomycetota</taxon>
        <taxon>Planctomycetia</taxon>
        <taxon>Isosphaerales</taxon>
        <taxon>Isosphaeraceae</taxon>
        <taxon>Aquisphaera</taxon>
    </lineage>
</organism>
<evidence type="ECO:0000259" key="1">
    <source>
        <dbReference type="PROSITE" id="PS51186"/>
    </source>
</evidence>
<dbReference type="Pfam" id="PF00583">
    <property type="entry name" value="Acetyltransf_1"/>
    <property type="match status" value="1"/>
</dbReference>
<proteinExistence type="predicted"/>
<evidence type="ECO:0000313" key="2">
    <source>
        <dbReference type="EMBL" id="QEH39020.1"/>
    </source>
</evidence>
<accession>A0A5B9WGQ1</accession>
<sequence length="336" mass="36360">MTWGPLVEPCPPAARAEALQVLYQRIPPAIRAKLVDEVLREAESGQVDLAGLWAAWERPWGLSAARAHAPAQGVDPPSAPRGRIVGAFLTQALAGRAAAVWAPEVLPSLRRTATAAALVRTALADLRRRGFRVIQAVLDESAQGRGAGDLIRGGMPRVTELVYLERDTRIPLADPPPPRLAWRSFDPEQPDTFCRLLQATYIASLDMPELDGIRSLQEVIEGHRATGRFVPSRWRIGQVEGEPEAAALLLLADIPDREVWEVVYLGLTPPARGRGLGRAAIAQALELAAPHAPRLELAVDLRNTPATRLYASTGFVPFDRRSVHLVVFPPGAGGPP</sequence>
<dbReference type="GO" id="GO:0035447">
    <property type="term" value="F:mycothiol synthase activity"/>
    <property type="evidence" value="ECO:0007669"/>
    <property type="project" value="UniProtKB-EC"/>
</dbReference>
<dbReference type="RefSeq" id="WP_168222276.1">
    <property type="nucleotide sequence ID" value="NZ_CP042997.1"/>
</dbReference>
<dbReference type="SUPFAM" id="SSF55729">
    <property type="entry name" value="Acyl-CoA N-acyltransferases (Nat)"/>
    <property type="match status" value="1"/>
</dbReference>
<dbReference type="AlphaFoldDB" id="A0A5B9WGQ1"/>
<feature type="domain" description="N-acetyltransferase" evidence="1">
    <location>
        <begin position="180"/>
        <end position="332"/>
    </location>
</feature>
<dbReference type="CDD" id="cd04301">
    <property type="entry name" value="NAT_SF"/>
    <property type="match status" value="1"/>
</dbReference>
<gene>
    <name evidence="2" type="primary">mshD_3</name>
    <name evidence="2" type="ORF">OJF2_76320</name>
</gene>
<dbReference type="InterPro" id="IPR000182">
    <property type="entry name" value="GNAT_dom"/>
</dbReference>
<reference evidence="2 3" key="1">
    <citation type="submission" date="2019-08" db="EMBL/GenBank/DDBJ databases">
        <title>Deep-cultivation of Planctomycetes and their phenomic and genomic characterization uncovers novel biology.</title>
        <authorList>
            <person name="Wiegand S."/>
            <person name="Jogler M."/>
            <person name="Boedeker C."/>
            <person name="Pinto D."/>
            <person name="Vollmers J."/>
            <person name="Rivas-Marin E."/>
            <person name="Kohn T."/>
            <person name="Peeters S.H."/>
            <person name="Heuer A."/>
            <person name="Rast P."/>
            <person name="Oberbeckmann S."/>
            <person name="Bunk B."/>
            <person name="Jeske O."/>
            <person name="Meyerdierks A."/>
            <person name="Storesund J.E."/>
            <person name="Kallscheuer N."/>
            <person name="Luecker S."/>
            <person name="Lage O.M."/>
            <person name="Pohl T."/>
            <person name="Merkel B.J."/>
            <person name="Hornburger P."/>
            <person name="Mueller R.-W."/>
            <person name="Bruemmer F."/>
            <person name="Labrenz M."/>
            <person name="Spormann A.M."/>
            <person name="Op den Camp H."/>
            <person name="Overmann J."/>
            <person name="Amann R."/>
            <person name="Jetten M.S.M."/>
            <person name="Mascher T."/>
            <person name="Medema M.H."/>
            <person name="Devos D.P."/>
            <person name="Kaster A.-K."/>
            <person name="Ovreas L."/>
            <person name="Rohde M."/>
            <person name="Galperin M.Y."/>
            <person name="Jogler C."/>
        </authorList>
    </citation>
    <scope>NUCLEOTIDE SEQUENCE [LARGE SCALE GENOMIC DNA]</scope>
    <source>
        <strain evidence="2 3">OJF2</strain>
    </source>
</reference>
<protein>
    <submittedName>
        <fullName evidence="2">Mycothiol acetyltransferase</fullName>
        <ecNumber evidence="2">2.3.1.189</ecNumber>
    </submittedName>
</protein>
<keyword evidence="2" id="KW-0808">Transferase</keyword>
<keyword evidence="2" id="KW-0012">Acyltransferase</keyword>
<keyword evidence="3" id="KW-1185">Reference proteome</keyword>
<dbReference type="Gene3D" id="3.40.630.30">
    <property type="match status" value="1"/>
</dbReference>
<dbReference type="EC" id="2.3.1.189" evidence="2"/>
<dbReference type="InterPro" id="IPR016181">
    <property type="entry name" value="Acyl_CoA_acyltransferase"/>
</dbReference>